<evidence type="ECO:0000259" key="1">
    <source>
        <dbReference type="Pfam" id="PF24626"/>
    </source>
</evidence>
<feature type="domain" description="Tf2-1-like SH3-like" evidence="1">
    <location>
        <begin position="46"/>
        <end position="109"/>
    </location>
</feature>
<reference evidence="3" key="1">
    <citation type="submission" date="2025-08" db="UniProtKB">
        <authorList>
            <consortium name="RefSeq"/>
        </authorList>
    </citation>
    <scope>IDENTIFICATION</scope>
    <source>
        <tissue evidence="3">Leaves</tissue>
    </source>
</reference>
<dbReference type="InterPro" id="IPR056924">
    <property type="entry name" value="SH3_Tf2-1"/>
</dbReference>
<organism evidence="2 3">
    <name type="scientific">Coffea arabica</name>
    <name type="common">Arabian coffee</name>
    <dbReference type="NCBI Taxonomy" id="13443"/>
    <lineage>
        <taxon>Eukaryota</taxon>
        <taxon>Viridiplantae</taxon>
        <taxon>Streptophyta</taxon>
        <taxon>Embryophyta</taxon>
        <taxon>Tracheophyta</taxon>
        <taxon>Spermatophyta</taxon>
        <taxon>Magnoliopsida</taxon>
        <taxon>eudicotyledons</taxon>
        <taxon>Gunneridae</taxon>
        <taxon>Pentapetalae</taxon>
        <taxon>asterids</taxon>
        <taxon>lamiids</taxon>
        <taxon>Gentianales</taxon>
        <taxon>Rubiaceae</taxon>
        <taxon>Ixoroideae</taxon>
        <taxon>Gardenieae complex</taxon>
        <taxon>Bertiereae - Coffeeae clade</taxon>
        <taxon>Coffeeae</taxon>
        <taxon>Coffea</taxon>
    </lineage>
</organism>
<keyword evidence="2" id="KW-1185">Reference proteome</keyword>
<dbReference type="Proteomes" id="UP001652660">
    <property type="component" value="Chromosome 8c"/>
</dbReference>
<evidence type="ECO:0000313" key="3">
    <source>
        <dbReference type="RefSeq" id="XP_071918877.1"/>
    </source>
</evidence>
<evidence type="ECO:0000313" key="2">
    <source>
        <dbReference type="Proteomes" id="UP001652660"/>
    </source>
</evidence>
<name>A0ABM4VH66_COFAR</name>
<dbReference type="GeneID" id="140013483"/>
<dbReference type="RefSeq" id="XP_071918877.1">
    <property type="nucleotide sequence ID" value="XM_072062776.1"/>
</dbReference>
<protein>
    <recommendedName>
        <fullName evidence="1">Tf2-1-like SH3-like domain-containing protein</fullName>
    </recommendedName>
</protein>
<accession>A0ABM4VH66</accession>
<dbReference type="PANTHER" id="PTHR46148">
    <property type="entry name" value="CHROMO DOMAIN-CONTAINING PROTEIN"/>
    <property type="match status" value="1"/>
</dbReference>
<gene>
    <name evidence="3" type="primary">LOC140013483</name>
</gene>
<proteinExistence type="predicted"/>
<sequence>MVAALDDWMAERVNWNLMLRDNLLKAQNRMKQNADRLRSDRSFEVGDLVYLKLQPYRQTSVALRRNLKLSAKYYGPFKVLQKIGQVAYKLELPTGSTIHPVFHVSQLKPSTKGEPVQYSLPTLNEQGEVRIAPQAVLERRSKRRGG</sequence>
<dbReference type="PANTHER" id="PTHR46148:SF52">
    <property type="entry name" value="OS04G0603800 PROTEIN"/>
    <property type="match status" value="1"/>
</dbReference>
<dbReference type="Pfam" id="PF24626">
    <property type="entry name" value="SH3_Tf2-1"/>
    <property type="match status" value="1"/>
</dbReference>